<sequence length="96" mass="11485">MYNKQEDYKNYKFLLNEDVHYCFLLKKTKLKVALRKFLVDKWCQQCQLIESNTKNINFGFQSHSNNTILPGSKQIKVTDNLLTWREAPKFFCIFSP</sequence>
<organism evidence="1 2">
    <name type="scientific">Romanomermis culicivorax</name>
    <name type="common">Nematode worm</name>
    <dbReference type="NCBI Taxonomy" id="13658"/>
    <lineage>
        <taxon>Eukaryota</taxon>
        <taxon>Metazoa</taxon>
        <taxon>Ecdysozoa</taxon>
        <taxon>Nematoda</taxon>
        <taxon>Enoplea</taxon>
        <taxon>Dorylaimia</taxon>
        <taxon>Mermithida</taxon>
        <taxon>Mermithoidea</taxon>
        <taxon>Mermithidae</taxon>
        <taxon>Romanomermis</taxon>
    </lineage>
</organism>
<dbReference type="Proteomes" id="UP000887565">
    <property type="component" value="Unplaced"/>
</dbReference>
<protein>
    <submittedName>
        <fullName evidence="2">Uncharacterized protein</fullName>
    </submittedName>
</protein>
<keyword evidence="1" id="KW-1185">Reference proteome</keyword>
<reference evidence="2" key="1">
    <citation type="submission" date="2022-11" db="UniProtKB">
        <authorList>
            <consortium name="WormBaseParasite"/>
        </authorList>
    </citation>
    <scope>IDENTIFICATION</scope>
</reference>
<evidence type="ECO:0000313" key="1">
    <source>
        <dbReference type="Proteomes" id="UP000887565"/>
    </source>
</evidence>
<accession>A0A915J027</accession>
<dbReference type="WBParaSite" id="nRc.2.0.1.t19439-RA">
    <property type="protein sequence ID" value="nRc.2.0.1.t19439-RA"/>
    <property type="gene ID" value="nRc.2.0.1.g19439"/>
</dbReference>
<dbReference type="AlphaFoldDB" id="A0A915J027"/>
<evidence type="ECO:0000313" key="2">
    <source>
        <dbReference type="WBParaSite" id="nRc.2.0.1.t19439-RA"/>
    </source>
</evidence>
<name>A0A915J027_ROMCU</name>
<proteinExistence type="predicted"/>